<dbReference type="PANTHER" id="PTHR22604">
    <property type="entry name" value="OXIDOREDUCTASES"/>
    <property type="match status" value="1"/>
</dbReference>
<dbReference type="InterPro" id="IPR000683">
    <property type="entry name" value="Gfo/Idh/MocA-like_OxRdtase_N"/>
</dbReference>
<protein>
    <submittedName>
        <fullName evidence="5">Gfo/Idh/MocA family oxidoreductase</fullName>
    </submittedName>
</protein>
<dbReference type="InterPro" id="IPR055170">
    <property type="entry name" value="GFO_IDH_MocA-like_dom"/>
</dbReference>
<organism evidence="5">
    <name type="scientific">Parabacteroides goldsteinii</name>
    <dbReference type="NCBI Taxonomy" id="328812"/>
    <lineage>
        <taxon>Bacteria</taxon>
        <taxon>Pseudomonadati</taxon>
        <taxon>Bacteroidota</taxon>
        <taxon>Bacteroidia</taxon>
        <taxon>Bacteroidales</taxon>
        <taxon>Tannerellaceae</taxon>
        <taxon>Parabacteroides</taxon>
    </lineage>
</organism>
<dbReference type="EMBL" id="WKLP01000004">
    <property type="protein sequence ID" value="MRY10627.1"/>
    <property type="molecule type" value="Genomic_DNA"/>
</dbReference>
<gene>
    <name evidence="5" type="ORF">GKE01_03970</name>
</gene>
<evidence type="ECO:0000256" key="2">
    <source>
        <dbReference type="ARBA" id="ARBA00023002"/>
    </source>
</evidence>
<name>A0A6G1Z9M2_9BACT</name>
<dbReference type="Gene3D" id="3.30.360.10">
    <property type="entry name" value="Dihydrodipicolinate Reductase, domain 2"/>
    <property type="match status" value="1"/>
</dbReference>
<dbReference type="InterPro" id="IPR050984">
    <property type="entry name" value="Gfo/Idh/MocA_domain"/>
</dbReference>
<dbReference type="SUPFAM" id="SSF51735">
    <property type="entry name" value="NAD(P)-binding Rossmann-fold domains"/>
    <property type="match status" value="1"/>
</dbReference>
<dbReference type="Pfam" id="PF01408">
    <property type="entry name" value="GFO_IDH_MocA"/>
    <property type="match status" value="1"/>
</dbReference>
<dbReference type="GO" id="GO:0000166">
    <property type="term" value="F:nucleotide binding"/>
    <property type="evidence" value="ECO:0007669"/>
    <property type="project" value="InterPro"/>
</dbReference>
<comment type="caution">
    <text evidence="5">The sequence shown here is derived from an EMBL/GenBank/DDBJ whole genome shotgun (WGS) entry which is preliminary data.</text>
</comment>
<dbReference type="Gene3D" id="3.40.50.720">
    <property type="entry name" value="NAD(P)-binding Rossmann-like Domain"/>
    <property type="match status" value="1"/>
</dbReference>
<feature type="domain" description="Gfo/Idh/MocA-like oxidoreductase N-terminal" evidence="3">
    <location>
        <begin position="4"/>
        <end position="124"/>
    </location>
</feature>
<sequence>MEKIRIGVMGCAAIAQRSVIPAIIELNKLFELVAVASRTREKAEQYASLFNCEVVVGYEELLKRQDIDAIYMPLPTGLHREWVIKALKAGKHIYVEKSIARTYEDAREMVALAKSKGLALMEGYMFRYHAQHKKVFELLDSGVVGEIRQFSASFGFPPLALDNFRYDPEIGGGALMDCAGYTVSASLFILQQRLCVKAADIFYNEKGTSLYGSAFLQGEKKVSASISFGFDNFYQCNYAIWGSLGRIYLRKAFTPKVNEVTIVRLELPSGIQEYEIPADNHFIHAFEEFYRIIFSAEKDKCYNLILEQSEILNEIERISKLA</sequence>
<dbReference type="Pfam" id="PF22725">
    <property type="entry name" value="GFO_IDH_MocA_C3"/>
    <property type="match status" value="1"/>
</dbReference>
<evidence type="ECO:0000256" key="1">
    <source>
        <dbReference type="ARBA" id="ARBA00010928"/>
    </source>
</evidence>
<evidence type="ECO:0000313" key="5">
    <source>
        <dbReference type="EMBL" id="MRY10627.1"/>
    </source>
</evidence>
<feature type="domain" description="GFO/IDH/MocA-like oxidoreductase" evidence="4">
    <location>
        <begin position="133"/>
        <end position="247"/>
    </location>
</feature>
<dbReference type="SUPFAM" id="SSF55347">
    <property type="entry name" value="Glyceraldehyde-3-phosphate dehydrogenase-like, C-terminal domain"/>
    <property type="match status" value="1"/>
</dbReference>
<dbReference type="AlphaFoldDB" id="A0A6G1Z9M2"/>
<dbReference type="PANTHER" id="PTHR22604:SF105">
    <property type="entry name" value="TRANS-1,2-DIHYDROBENZENE-1,2-DIOL DEHYDROGENASE"/>
    <property type="match status" value="1"/>
</dbReference>
<keyword evidence="2" id="KW-0560">Oxidoreductase</keyword>
<reference evidence="5" key="1">
    <citation type="journal article" date="2019" name="Nat. Med.">
        <title>A library of human gut bacterial isolates paired with longitudinal multiomics data enables mechanistic microbiome research.</title>
        <authorList>
            <person name="Poyet M."/>
            <person name="Groussin M."/>
            <person name="Gibbons S.M."/>
            <person name="Avila-Pacheco J."/>
            <person name="Jiang X."/>
            <person name="Kearney S.M."/>
            <person name="Perrotta A.R."/>
            <person name="Berdy B."/>
            <person name="Zhao S."/>
            <person name="Lieberman T.D."/>
            <person name="Swanson P.K."/>
            <person name="Smith M."/>
            <person name="Roesemann S."/>
            <person name="Alexander J.E."/>
            <person name="Rich S.A."/>
            <person name="Livny J."/>
            <person name="Vlamakis H."/>
            <person name="Clish C."/>
            <person name="Bullock K."/>
            <person name="Deik A."/>
            <person name="Scott J."/>
            <person name="Pierce K.A."/>
            <person name="Xavier R.J."/>
            <person name="Alm E.J."/>
        </authorList>
    </citation>
    <scope>NUCLEOTIDE SEQUENCE</scope>
    <source>
        <strain evidence="5">BIOML-A4</strain>
    </source>
</reference>
<dbReference type="GO" id="GO:0016491">
    <property type="term" value="F:oxidoreductase activity"/>
    <property type="evidence" value="ECO:0007669"/>
    <property type="project" value="UniProtKB-KW"/>
</dbReference>
<evidence type="ECO:0000259" key="3">
    <source>
        <dbReference type="Pfam" id="PF01408"/>
    </source>
</evidence>
<accession>A0A6G1Z9M2</accession>
<dbReference type="RefSeq" id="WP_009860723.1">
    <property type="nucleotide sequence ID" value="NZ_CAJSYT010000010.1"/>
</dbReference>
<dbReference type="InterPro" id="IPR036291">
    <property type="entry name" value="NAD(P)-bd_dom_sf"/>
</dbReference>
<comment type="similarity">
    <text evidence="1">Belongs to the Gfo/Idh/MocA family.</text>
</comment>
<evidence type="ECO:0000259" key="4">
    <source>
        <dbReference type="Pfam" id="PF22725"/>
    </source>
</evidence>
<proteinExistence type="inferred from homology"/>